<dbReference type="PANTHER" id="PTHR13235">
    <property type="entry name" value="SINGLE-STRAND SELECTIVE MONOFUNCTIONAL URACIL DNA GLYCOSYLASE"/>
    <property type="match status" value="1"/>
</dbReference>
<dbReference type="InterPro" id="IPR039134">
    <property type="entry name" value="SMUG1"/>
</dbReference>
<dbReference type="GO" id="GO:0006284">
    <property type="term" value="P:base-excision repair"/>
    <property type="evidence" value="ECO:0007669"/>
    <property type="project" value="InterPro"/>
</dbReference>
<organism evidence="9 10">
    <name type="scientific">Oedothorax gibbosus</name>
    <dbReference type="NCBI Taxonomy" id="931172"/>
    <lineage>
        <taxon>Eukaryota</taxon>
        <taxon>Metazoa</taxon>
        <taxon>Ecdysozoa</taxon>
        <taxon>Arthropoda</taxon>
        <taxon>Chelicerata</taxon>
        <taxon>Arachnida</taxon>
        <taxon>Araneae</taxon>
        <taxon>Araneomorphae</taxon>
        <taxon>Entelegynae</taxon>
        <taxon>Araneoidea</taxon>
        <taxon>Linyphiidae</taxon>
        <taxon>Erigoninae</taxon>
        <taxon>Oedothorax</taxon>
    </lineage>
</organism>
<dbReference type="Gene3D" id="3.40.470.10">
    <property type="entry name" value="Uracil-DNA glycosylase-like domain"/>
    <property type="match status" value="1"/>
</dbReference>
<proteinExistence type="inferred from homology"/>
<evidence type="ECO:0000256" key="1">
    <source>
        <dbReference type="ARBA" id="ARBA00004123"/>
    </source>
</evidence>
<dbReference type="GO" id="GO:0003677">
    <property type="term" value="F:DNA binding"/>
    <property type="evidence" value="ECO:0007669"/>
    <property type="project" value="UniProtKB-KW"/>
</dbReference>
<comment type="caution">
    <text evidence="9">The sequence shown here is derived from an EMBL/GenBank/DDBJ whole genome shotgun (WGS) entry which is preliminary data.</text>
</comment>
<comment type="subcellular location">
    <subcellularLocation>
        <location evidence="1">Nucleus</location>
    </subcellularLocation>
</comment>
<accession>A0AAV6U561</accession>
<dbReference type="GO" id="GO:0017065">
    <property type="term" value="F:single-strand selective uracil DNA N-glycosylase activity"/>
    <property type="evidence" value="ECO:0007669"/>
    <property type="project" value="InterPro"/>
</dbReference>
<protein>
    <recommendedName>
        <fullName evidence="8">Uracil-DNA glycosylase-like domain-containing protein</fullName>
    </recommendedName>
</protein>
<dbReference type="InterPro" id="IPR005122">
    <property type="entry name" value="Uracil-DNA_glycosylase-like"/>
</dbReference>
<evidence type="ECO:0000256" key="4">
    <source>
        <dbReference type="ARBA" id="ARBA00022801"/>
    </source>
</evidence>
<keyword evidence="3" id="KW-0227">DNA damage</keyword>
<feature type="domain" description="Uracil-DNA glycosylase-like" evidence="8">
    <location>
        <begin position="2"/>
        <end position="165"/>
    </location>
</feature>
<evidence type="ECO:0000313" key="10">
    <source>
        <dbReference type="Proteomes" id="UP000827092"/>
    </source>
</evidence>
<name>A0AAV6U561_9ARAC</name>
<dbReference type="Proteomes" id="UP000827092">
    <property type="component" value="Unassembled WGS sequence"/>
</dbReference>
<comment type="similarity">
    <text evidence="2">Belongs to the uracil-DNA glycosylase (UDG) superfamily. SMUG1 family.</text>
</comment>
<evidence type="ECO:0000256" key="3">
    <source>
        <dbReference type="ARBA" id="ARBA00022763"/>
    </source>
</evidence>
<gene>
    <name evidence="9" type="ORF">JTE90_018580</name>
</gene>
<keyword evidence="7" id="KW-0539">Nucleus</keyword>
<dbReference type="GO" id="GO:0005634">
    <property type="term" value="C:nucleus"/>
    <property type="evidence" value="ECO:0007669"/>
    <property type="project" value="UniProtKB-SubCell"/>
</dbReference>
<dbReference type="SUPFAM" id="SSF52141">
    <property type="entry name" value="Uracil-DNA glycosylase-like"/>
    <property type="match status" value="1"/>
</dbReference>
<keyword evidence="5" id="KW-0238">DNA-binding</keyword>
<reference evidence="9 10" key="1">
    <citation type="journal article" date="2022" name="Nat. Ecol. Evol.">
        <title>A masculinizing supergene underlies an exaggerated male reproductive morph in a spider.</title>
        <authorList>
            <person name="Hendrickx F."/>
            <person name="De Corte Z."/>
            <person name="Sonet G."/>
            <person name="Van Belleghem S.M."/>
            <person name="Kostlbacher S."/>
            <person name="Vangestel C."/>
        </authorList>
    </citation>
    <scope>NUCLEOTIDE SEQUENCE [LARGE SCALE GENOMIC DNA]</scope>
    <source>
        <strain evidence="9">W744_W776</strain>
    </source>
</reference>
<keyword evidence="10" id="KW-1185">Reference proteome</keyword>
<evidence type="ECO:0000256" key="6">
    <source>
        <dbReference type="ARBA" id="ARBA00023204"/>
    </source>
</evidence>
<keyword evidence="4" id="KW-0378">Hydrolase</keyword>
<dbReference type="EMBL" id="JAFNEN010000661">
    <property type="protein sequence ID" value="KAG8178891.1"/>
    <property type="molecule type" value="Genomic_DNA"/>
</dbReference>
<dbReference type="Pfam" id="PF03167">
    <property type="entry name" value="UDG"/>
    <property type="match status" value="1"/>
</dbReference>
<sequence length="188" mass="21027">MNPGPFGMAQNGVPFGDSAFVNDWMKIQGTVYKPPNEHPKRQIQGLNCSRSEVSGSRFWSFIQETCGHPSNFFRNCYVHNYCPISMMTETAKNITPADLKASEKKTLLEACDASLFKVMQLLQVSVVVGIGRFAEERARHVVNSFNLQSVRVVGIMHPSPINPAANKGWKEIVRMQLHDLGVLQFMVA</sequence>
<evidence type="ECO:0000313" key="9">
    <source>
        <dbReference type="EMBL" id="KAG8178891.1"/>
    </source>
</evidence>
<dbReference type="PANTHER" id="PTHR13235:SF2">
    <property type="entry name" value="SINGLE-STRAND SELECTIVE MONOFUNCTIONAL URACIL DNA GLYCOSYLASE"/>
    <property type="match status" value="1"/>
</dbReference>
<dbReference type="CDD" id="cd19374">
    <property type="entry name" value="UDG-F3_SMUG1-like"/>
    <property type="match status" value="1"/>
</dbReference>
<dbReference type="AlphaFoldDB" id="A0AAV6U561"/>
<evidence type="ECO:0000256" key="7">
    <source>
        <dbReference type="ARBA" id="ARBA00023242"/>
    </source>
</evidence>
<evidence type="ECO:0000259" key="8">
    <source>
        <dbReference type="Pfam" id="PF03167"/>
    </source>
</evidence>
<evidence type="ECO:0000256" key="5">
    <source>
        <dbReference type="ARBA" id="ARBA00023125"/>
    </source>
</evidence>
<keyword evidence="6" id="KW-0234">DNA repair</keyword>
<dbReference type="FunFam" id="3.40.470.10:FF:000005">
    <property type="entry name" value="Single-strand selective monofunctional uracil DNA glycosylase"/>
    <property type="match status" value="1"/>
</dbReference>
<evidence type="ECO:0000256" key="2">
    <source>
        <dbReference type="ARBA" id="ARBA00007889"/>
    </source>
</evidence>
<dbReference type="GO" id="GO:0000703">
    <property type="term" value="F:oxidized pyrimidine nucleobase lesion DNA N-glycosylase activity"/>
    <property type="evidence" value="ECO:0007669"/>
    <property type="project" value="TreeGrafter"/>
</dbReference>
<dbReference type="InterPro" id="IPR036895">
    <property type="entry name" value="Uracil-DNA_glycosylase-like_sf"/>
</dbReference>